<organism evidence="2 3">
    <name type="scientific">Maribellus luteus</name>
    <dbReference type="NCBI Taxonomy" id="2305463"/>
    <lineage>
        <taxon>Bacteria</taxon>
        <taxon>Pseudomonadati</taxon>
        <taxon>Bacteroidota</taxon>
        <taxon>Bacteroidia</taxon>
        <taxon>Marinilabiliales</taxon>
        <taxon>Prolixibacteraceae</taxon>
        <taxon>Maribellus</taxon>
    </lineage>
</organism>
<name>A0A399SVZ3_9BACT</name>
<evidence type="ECO:0000256" key="1">
    <source>
        <dbReference type="SAM" id="SignalP"/>
    </source>
</evidence>
<gene>
    <name evidence="2" type="ORF">D1614_13725</name>
</gene>
<dbReference type="RefSeq" id="WP_119438524.1">
    <property type="nucleotide sequence ID" value="NZ_QWGR01000007.1"/>
</dbReference>
<reference evidence="2 3" key="1">
    <citation type="submission" date="2018-08" db="EMBL/GenBank/DDBJ databases">
        <title>Pallidiluteibacterium maritimus gen. nov., sp. nov., isolated from coastal sediment.</title>
        <authorList>
            <person name="Zhou L.Y."/>
        </authorList>
    </citation>
    <scope>NUCLEOTIDE SEQUENCE [LARGE SCALE GENOMIC DNA]</scope>
    <source>
        <strain evidence="2 3">XSD2</strain>
    </source>
</reference>
<dbReference type="EMBL" id="QWGR01000007">
    <property type="protein sequence ID" value="RIJ47638.1"/>
    <property type="molecule type" value="Genomic_DNA"/>
</dbReference>
<comment type="caution">
    <text evidence="2">The sequence shown here is derived from an EMBL/GenBank/DDBJ whole genome shotgun (WGS) entry which is preliminary data.</text>
</comment>
<dbReference type="OrthoDB" id="1120849at2"/>
<keyword evidence="3" id="KW-1185">Reference proteome</keyword>
<evidence type="ECO:0000313" key="3">
    <source>
        <dbReference type="Proteomes" id="UP000265926"/>
    </source>
</evidence>
<feature type="signal peptide" evidence="1">
    <location>
        <begin position="1"/>
        <end position="23"/>
    </location>
</feature>
<keyword evidence="1" id="KW-0732">Signal</keyword>
<accession>A0A399SVZ3</accession>
<dbReference type="Proteomes" id="UP000265926">
    <property type="component" value="Unassembled WGS sequence"/>
</dbReference>
<protein>
    <submittedName>
        <fullName evidence="2">Uncharacterized protein</fullName>
    </submittedName>
</protein>
<evidence type="ECO:0000313" key="2">
    <source>
        <dbReference type="EMBL" id="RIJ47638.1"/>
    </source>
</evidence>
<sequence length="156" mass="17309">MKRISYLAAFILVFFLSANLANATGNRSAFTEYEINLVQDLHMGKQVKAVWQLSYSKNETPVTVVKRKTIDGTEYLVQSEYFAVCYSSTPTGFGAKAAKGAWCAVPKKINRAVINQQELARQEILTPAKVDDETALGLIASYLPDLINKGYTHLLN</sequence>
<feature type="chain" id="PRO_5017215323" evidence="1">
    <location>
        <begin position="24"/>
        <end position="156"/>
    </location>
</feature>
<dbReference type="AlphaFoldDB" id="A0A399SVZ3"/>
<proteinExistence type="predicted"/>